<keyword evidence="3" id="KW-1185">Reference proteome</keyword>
<reference evidence="2 3" key="1">
    <citation type="journal article" date="2019" name="Int. J. Syst. Evol. Microbiol.">
        <title>The Global Catalogue of Microorganisms (GCM) 10K type strain sequencing project: providing services to taxonomists for standard genome sequencing and annotation.</title>
        <authorList>
            <consortium name="The Broad Institute Genomics Platform"/>
            <consortium name="The Broad Institute Genome Sequencing Center for Infectious Disease"/>
            <person name="Wu L."/>
            <person name="Ma J."/>
        </authorList>
    </citation>
    <scope>NUCLEOTIDE SEQUENCE [LARGE SCALE GENOMIC DNA]</scope>
    <source>
        <strain evidence="2 3">JCM 12393</strain>
    </source>
</reference>
<dbReference type="Pfam" id="PF13560">
    <property type="entry name" value="HTH_31"/>
    <property type="match status" value="1"/>
</dbReference>
<dbReference type="Proteomes" id="UP001499863">
    <property type="component" value="Unassembled WGS sequence"/>
</dbReference>
<proteinExistence type="predicted"/>
<accession>A0ABN1YCT9</accession>
<dbReference type="InterPro" id="IPR010982">
    <property type="entry name" value="Lambda_DNA-bd_dom_sf"/>
</dbReference>
<dbReference type="Pfam" id="PF19054">
    <property type="entry name" value="DUF5753"/>
    <property type="match status" value="1"/>
</dbReference>
<dbReference type="Gene3D" id="1.10.260.40">
    <property type="entry name" value="lambda repressor-like DNA-binding domains"/>
    <property type="match status" value="1"/>
</dbReference>
<dbReference type="RefSeq" id="WP_344339963.1">
    <property type="nucleotide sequence ID" value="NZ_BAAAKJ010000281.1"/>
</dbReference>
<name>A0ABN1YCT9_9ACTN</name>
<dbReference type="EMBL" id="BAAAKJ010000281">
    <property type="protein sequence ID" value="GAA1404549.1"/>
    <property type="molecule type" value="Genomic_DNA"/>
</dbReference>
<gene>
    <name evidence="2" type="ORF">GCM10009639_50540</name>
</gene>
<organism evidence="2 3">
    <name type="scientific">Kitasatospora putterlickiae</name>
    <dbReference type="NCBI Taxonomy" id="221725"/>
    <lineage>
        <taxon>Bacteria</taxon>
        <taxon>Bacillati</taxon>
        <taxon>Actinomycetota</taxon>
        <taxon>Actinomycetes</taxon>
        <taxon>Kitasatosporales</taxon>
        <taxon>Streptomycetaceae</taxon>
        <taxon>Kitasatospora</taxon>
    </lineage>
</organism>
<evidence type="ECO:0000313" key="3">
    <source>
        <dbReference type="Proteomes" id="UP001499863"/>
    </source>
</evidence>
<feature type="domain" description="HTH cro/C1-type" evidence="1">
    <location>
        <begin position="35"/>
        <end position="88"/>
    </location>
</feature>
<evidence type="ECO:0000259" key="1">
    <source>
        <dbReference type="PROSITE" id="PS50943"/>
    </source>
</evidence>
<dbReference type="InterPro" id="IPR043917">
    <property type="entry name" value="DUF5753"/>
</dbReference>
<dbReference type="CDD" id="cd00093">
    <property type="entry name" value="HTH_XRE"/>
    <property type="match status" value="1"/>
</dbReference>
<dbReference type="SMART" id="SM00530">
    <property type="entry name" value="HTH_XRE"/>
    <property type="match status" value="1"/>
</dbReference>
<comment type="caution">
    <text evidence="2">The sequence shown here is derived from an EMBL/GenBank/DDBJ whole genome shotgun (WGS) entry which is preliminary data.</text>
</comment>
<dbReference type="SUPFAM" id="SSF47413">
    <property type="entry name" value="lambda repressor-like DNA-binding domains"/>
    <property type="match status" value="1"/>
</dbReference>
<dbReference type="PROSITE" id="PS50943">
    <property type="entry name" value="HTH_CROC1"/>
    <property type="match status" value="1"/>
</dbReference>
<sequence length="293" mass="33034">MAEVRGGGESGDARPQLDEDLSEVSDFLKAIGRQIKILRELAGLTQKEFAKEVGYTESLIGAVEQGKRTPQRELLEASERVLDARGLLIATASDIERAKAKARVRHPEWFRNYAGLEAEALELHDWSAYLAPGLLQTEDYARAVFRMRQPLLTEETVETRVAARMARQEILTRWPRAVFSWVIDESVLFRRLGGPAVHRAQLERFLEIGNTRGMTLQIMPVDRAENAGMDGSFKLFTPKGRPQTGYLEVQMNGRLITDAEEVRLLNARYGTLRAQAHSTQESLSLIEKMLGER</sequence>
<evidence type="ECO:0000313" key="2">
    <source>
        <dbReference type="EMBL" id="GAA1404549.1"/>
    </source>
</evidence>
<dbReference type="InterPro" id="IPR001387">
    <property type="entry name" value="Cro/C1-type_HTH"/>
</dbReference>
<protein>
    <submittedName>
        <fullName evidence="2">Helix-turn-helix transcriptional regulator</fullName>
    </submittedName>
</protein>